<evidence type="ECO:0000313" key="3">
    <source>
        <dbReference type="EMBL" id="KAK7744729.1"/>
    </source>
</evidence>
<proteinExistence type="predicted"/>
<dbReference type="PANTHER" id="PTHR13360:SF1">
    <property type="entry name" value="ACTIVATING SIGNAL COINTEGRATOR 1 COMPLEX SUBUNIT 1"/>
    <property type="match status" value="1"/>
</dbReference>
<dbReference type="Pfam" id="PF10469">
    <property type="entry name" value="AKAP7_NLS"/>
    <property type="match status" value="1"/>
</dbReference>
<keyword evidence="4" id="KW-1185">Reference proteome</keyword>
<protein>
    <recommendedName>
        <fullName evidence="2">A-kinase anchor protein 7-like phosphoesterase domain-containing protein</fullName>
    </recommendedName>
</protein>
<dbReference type="GO" id="GO:0006355">
    <property type="term" value="P:regulation of DNA-templated transcription"/>
    <property type="evidence" value="ECO:0007669"/>
    <property type="project" value="TreeGrafter"/>
</dbReference>
<feature type="compositionally biased region" description="Acidic residues" evidence="1">
    <location>
        <begin position="273"/>
        <end position="286"/>
    </location>
</feature>
<dbReference type="GO" id="GO:0006307">
    <property type="term" value="P:DNA alkylation repair"/>
    <property type="evidence" value="ECO:0007669"/>
    <property type="project" value="InterPro"/>
</dbReference>
<comment type="caution">
    <text evidence="3">The sequence shown here is derived from an EMBL/GenBank/DDBJ whole genome shotgun (WGS) entry which is preliminary data.</text>
</comment>
<dbReference type="PANTHER" id="PTHR13360">
    <property type="entry name" value="ACTIVATING SIGNAL COINTEGRATOR 1 COMPLEX SUBUNIT 1"/>
    <property type="match status" value="1"/>
</dbReference>
<dbReference type="InterPro" id="IPR009210">
    <property type="entry name" value="ASCC1"/>
</dbReference>
<accession>A0AAN9UAL5</accession>
<dbReference type="EMBL" id="JAKJXP020000117">
    <property type="protein sequence ID" value="KAK7744729.1"/>
    <property type="molecule type" value="Genomic_DNA"/>
</dbReference>
<name>A0AAN9UAL5_9PEZI</name>
<gene>
    <name evidence="3" type="ORF">SLS62_010086</name>
</gene>
<dbReference type="GO" id="GO:0005634">
    <property type="term" value="C:nucleus"/>
    <property type="evidence" value="ECO:0007669"/>
    <property type="project" value="TreeGrafter"/>
</dbReference>
<dbReference type="Proteomes" id="UP001320420">
    <property type="component" value="Unassembled WGS sequence"/>
</dbReference>
<reference evidence="3 4" key="1">
    <citation type="submission" date="2024-02" db="EMBL/GenBank/DDBJ databases">
        <title>De novo assembly and annotation of 12 fungi associated with fruit tree decline syndrome in Ontario, Canada.</title>
        <authorList>
            <person name="Sulman M."/>
            <person name="Ellouze W."/>
            <person name="Ilyukhin E."/>
        </authorList>
    </citation>
    <scope>NUCLEOTIDE SEQUENCE [LARGE SCALE GENOMIC DNA]</scope>
    <source>
        <strain evidence="3 4">M11/M66-122</strain>
    </source>
</reference>
<organism evidence="3 4">
    <name type="scientific">Diatrype stigma</name>
    <dbReference type="NCBI Taxonomy" id="117547"/>
    <lineage>
        <taxon>Eukaryota</taxon>
        <taxon>Fungi</taxon>
        <taxon>Dikarya</taxon>
        <taxon>Ascomycota</taxon>
        <taxon>Pezizomycotina</taxon>
        <taxon>Sordariomycetes</taxon>
        <taxon>Xylariomycetidae</taxon>
        <taxon>Xylariales</taxon>
        <taxon>Diatrypaceae</taxon>
        <taxon>Diatrype</taxon>
    </lineage>
</organism>
<evidence type="ECO:0000313" key="4">
    <source>
        <dbReference type="Proteomes" id="UP001320420"/>
    </source>
</evidence>
<feature type="region of interest" description="Disordered" evidence="1">
    <location>
        <begin position="266"/>
        <end position="286"/>
    </location>
</feature>
<evidence type="ECO:0000259" key="2">
    <source>
        <dbReference type="Pfam" id="PF10469"/>
    </source>
</evidence>
<dbReference type="InterPro" id="IPR019510">
    <property type="entry name" value="AKAP7-like_phosphoesterase"/>
</dbReference>
<evidence type="ECO:0000256" key="1">
    <source>
        <dbReference type="SAM" id="MobiDB-lite"/>
    </source>
</evidence>
<sequence length="296" mass="30850">MPPRPPPTHFLCIPLVTGASRPQLAASIGSFKADVTSPDSGLGNIPEQAVRPVGTVHLTLGVMSFPRDEGLDQAVALLKSLVPRQILAGLVDNKTNIAAAAAATTTAAVTTTTATAAVATTLAATDADPASDPVPPPSPPLLSVTLRGLHSMQPASKATVLYTAPVVTPDIGGSSASLLLPFCERLRSAFQEAGLMAEEDRPLLLHATIVNTIYVKGRNRGGGGGKRKRERLTVDARGILDRYDDFVWMENVPVEKVAICRMGAKKLGKGEGDGEGGGDGEDEDEAYEVEAEIDLA</sequence>
<dbReference type="Gene3D" id="3.90.1140.10">
    <property type="entry name" value="Cyclic phosphodiesterase"/>
    <property type="match status" value="1"/>
</dbReference>
<dbReference type="AlphaFoldDB" id="A0AAN9UAL5"/>
<feature type="domain" description="A-kinase anchor protein 7-like phosphoesterase" evidence="2">
    <location>
        <begin position="7"/>
        <end position="266"/>
    </location>
</feature>